<proteinExistence type="predicted"/>
<feature type="transmembrane region" description="Helical" evidence="1">
    <location>
        <begin position="132"/>
        <end position="156"/>
    </location>
</feature>
<sequence length="213" mass="25290">MNKEEIVSNDFLFEIEDKIYLITQIFIVILGSTLLLLLLSSYNYNLEKIFDSGRLGRLVIVFSIPMYIYYIIKTLYYILIQKRKTIKFYPTYILLSNNTSIILKDIKKIYKVKLNLLIGLSKKNSASKSKKLLYLFALPFVLIGWFLLLCCALILYKKKYIDNLMFTNNKNERFAGIGYRLMNEKEQRKVTLYFEKYLNINIDEIEQKLVFLT</sequence>
<evidence type="ECO:0000256" key="1">
    <source>
        <dbReference type="SAM" id="Phobius"/>
    </source>
</evidence>
<evidence type="ECO:0000313" key="3">
    <source>
        <dbReference type="Proteomes" id="UP000290092"/>
    </source>
</evidence>
<feature type="transmembrane region" description="Helical" evidence="1">
    <location>
        <begin position="59"/>
        <end position="79"/>
    </location>
</feature>
<organism evidence="2 3">
    <name type="scientific">Malaciobacter mytili LMG 24559</name>
    <dbReference type="NCBI Taxonomy" id="1032238"/>
    <lineage>
        <taxon>Bacteria</taxon>
        <taxon>Pseudomonadati</taxon>
        <taxon>Campylobacterota</taxon>
        <taxon>Epsilonproteobacteria</taxon>
        <taxon>Campylobacterales</taxon>
        <taxon>Arcobacteraceae</taxon>
        <taxon>Malaciobacter</taxon>
    </lineage>
</organism>
<keyword evidence="3" id="KW-1185">Reference proteome</keyword>
<accession>A0AAX2AAV3</accession>
<feature type="transmembrane region" description="Helical" evidence="1">
    <location>
        <begin position="20"/>
        <end position="39"/>
    </location>
</feature>
<dbReference type="EMBL" id="NXID01000125">
    <property type="protein sequence ID" value="RXK11576.1"/>
    <property type="molecule type" value="Genomic_DNA"/>
</dbReference>
<comment type="caution">
    <text evidence="2">The sequence shown here is derived from an EMBL/GenBank/DDBJ whole genome shotgun (WGS) entry which is preliminary data.</text>
</comment>
<reference evidence="2 3" key="1">
    <citation type="submission" date="2017-09" db="EMBL/GenBank/DDBJ databases">
        <title>Genomics of the genus Arcobacter.</title>
        <authorList>
            <person name="Perez-Cataluna A."/>
            <person name="Figueras M.J."/>
            <person name="Salas-Masso N."/>
        </authorList>
    </citation>
    <scope>NUCLEOTIDE SEQUENCE [LARGE SCALE GENOMIC DNA]</scope>
    <source>
        <strain evidence="2 3">CECT 7386</strain>
    </source>
</reference>
<dbReference type="Proteomes" id="UP000290092">
    <property type="component" value="Unassembled WGS sequence"/>
</dbReference>
<evidence type="ECO:0000313" key="2">
    <source>
        <dbReference type="EMBL" id="RXK11576.1"/>
    </source>
</evidence>
<keyword evidence="1" id="KW-0472">Membrane</keyword>
<gene>
    <name evidence="2" type="ORF">CP985_15040</name>
</gene>
<evidence type="ECO:0008006" key="4">
    <source>
        <dbReference type="Google" id="ProtNLM"/>
    </source>
</evidence>
<dbReference type="RefSeq" id="WP_114842302.1">
    <property type="nucleotide sequence ID" value="NZ_CP031219.1"/>
</dbReference>
<dbReference type="KEGG" id="amyt:AMYT_1891"/>
<keyword evidence="1" id="KW-1133">Transmembrane helix</keyword>
<name>A0AAX2AAV3_9BACT</name>
<dbReference type="AlphaFoldDB" id="A0AAX2AAV3"/>
<keyword evidence="1" id="KW-0812">Transmembrane</keyword>
<protein>
    <recommendedName>
        <fullName evidence="4">RDD domain-containing protein</fullName>
    </recommendedName>
</protein>